<organism evidence="5 6">
    <name type="scientific">Linum tenue</name>
    <dbReference type="NCBI Taxonomy" id="586396"/>
    <lineage>
        <taxon>Eukaryota</taxon>
        <taxon>Viridiplantae</taxon>
        <taxon>Streptophyta</taxon>
        <taxon>Embryophyta</taxon>
        <taxon>Tracheophyta</taxon>
        <taxon>Spermatophyta</taxon>
        <taxon>Magnoliopsida</taxon>
        <taxon>eudicotyledons</taxon>
        <taxon>Gunneridae</taxon>
        <taxon>Pentapetalae</taxon>
        <taxon>rosids</taxon>
        <taxon>fabids</taxon>
        <taxon>Malpighiales</taxon>
        <taxon>Linaceae</taxon>
        <taxon>Linum</taxon>
    </lineage>
</organism>
<evidence type="ECO:0000313" key="5">
    <source>
        <dbReference type="EMBL" id="CAI0560203.1"/>
    </source>
</evidence>
<evidence type="ECO:0000256" key="2">
    <source>
        <dbReference type="ARBA" id="ARBA00023277"/>
    </source>
</evidence>
<dbReference type="Gene3D" id="3.20.20.80">
    <property type="entry name" value="Glycosidases"/>
    <property type="match status" value="1"/>
</dbReference>
<feature type="region of interest" description="Disordered" evidence="4">
    <location>
        <begin position="207"/>
        <end position="236"/>
    </location>
</feature>
<dbReference type="Proteomes" id="UP001154282">
    <property type="component" value="Unassembled WGS sequence"/>
</dbReference>
<keyword evidence="6" id="KW-1185">Reference proteome</keyword>
<sequence>MASFNIHLTTNLPTTASLELESSNASYDENMMEQLKQHAASLGNPLWGLAGPHDAPDSNELSGSWQSPYGDFFLSWYYNQLHALTPWPRMSSQTTRTGKMHTPRCLLKTRSCGMIVSGIGRSATRPANSSPEMLLKQIQAACKKHGVGVSGMNSGLRLNGFDRIRMNVVGDANNVVDLFNLLTREWERSSSRRSIFTQFARGLNEPFAGLDSDDLPTEETLPVEASVPSNAEMQTA</sequence>
<proteinExistence type="inferred from homology"/>
<evidence type="ECO:0000313" key="6">
    <source>
        <dbReference type="Proteomes" id="UP001154282"/>
    </source>
</evidence>
<keyword evidence="2" id="KW-0119">Carbohydrate metabolism</keyword>
<name>A0AAV0RUI8_9ROSI</name>
<evidence type="ECO:0000256" key="1">
    <source>
        <dbReference type="ARBA" id="ARBA00005652"/>
    </source>
</evidence>
<keyword evidence="3" id="KW-0624">Polysaccharide degradation</keyword>
<dbReference type="AlphaFoldDB" id="A0AAV0RUI8"/>
<dbReference type="InterPro" id="IPR001554">
    <property type="entry name" value="Glyco_hydro_14"/>
</dbReference>
<dbReference type="PANTHER" id="PTHR31352">
    <property type="entry name" value="BETA-AMYLASE 1, CHLOROPLASTIC"/>
    <property type="match status" value="1"/>
</dbReference>
<comment type="similarity">
    <text evidence="1">Belongs to the glycosyl hydrolase 14 family.</text>
</comment>
<dbReference type="InterPro" id="IPR017853">
    <property type="entry name" value="GH"/>
</dbReference>
<feature type="compositionally biased region" description="Polar residues" evidence="4">
    <location>
        <begin position="227"/>
        <end position="236"/>
    </location>
</feature>
<accession>A0AAV0RUI8</accession>
<comment type="caution">
    <text evidence="5">The sequence shown here is derived from an EMBL/GenBank/DDBJ whole genome shotgun (WGS) entry which is preliminary data.</text>
</comment>
<evidence type="ECO:0008006" key="7">
    <source>
        <dbReference type="Google" id="ProtNLM"/>
    </source>
</evidence>
<protein>
    <recommendedName>
        <fullName evidence="7">Beta-amylase</fullName>
    </recommendedName>
</protein>
<dbReference type="SUPFAM" id="SSF51445">
    <property type="entry name" value="(Trans)glycosidases"/>
    <property type="match status" value="1"/>
</dbReference>
<dbReference type="PANTHER" id="PTHR31352:SF3">
    <property type="entry name" value="INACTIVE BETA-AMYLASE 9"/>
    <property type="match status" value="1"/>
</dbReference>
<reference evidence="5" key="1">
    <citation type="submission" date="2022-08" db="EMBL/GenBank/DDBJ databases">
        <authorList>
            <person name="Gutierrez-Valencia J."/>
        </authorList>
    </citation>
    <scope>NUCLEOTIDE SEQUENCE</scope>
</reference>
<dbReference type="EMBL" id="CAMGYJ010000011">
    <property type="protein sequence ID" value="CAI0560203.1"/>
    <property type="molecule type" value="Genomic_DNA"/>
</dbReference>
<dbReference type="GO" id="GO:0016161">
    <property type="term" value="F:beta-amylase activity"/>
    <property type="evidence" value="ECO:0007669"/>
    <property type="project" value="InterPro"/>
</dbReference>
<gene>
    <name evidence="5" type="ORF">LITE_LOCUS49587</name>
</gene>
<dbReference type="GO" id="GO:0000272">
    <property type="term" value="P:polysaccharide catabolic process"/>
    <property type="evidence" value="ECO:0007669"/>
    <property type="project" value="UniProtKB-KW"/>
</dbReference>
<evidence type="ECO:0000256" key="4">
    <source>
        <dbReference type="SAM" id="MobiDB-lite"/>
    </source>
</evidence>
<evidence type="ECO:0000256" key="3">
    <source>
        <dbReference type="ARBA" id="ARBA00023326"/>
    </source>
</evidence>